<accession>A0AAV3UCW4</accession>
<name>A0AAV3UCW4_9EURY</name>
<dbReference type="RefSeq" id="WP_227775458.1">
    <property type="nucleotide sequence ID" value="NZ_BAABKX010000001.1"/>
</dbReference>
<evidence type="ECO:0000313" key="2">
    <source>
        <dbReference type="Proteomes" id="UP001501729"/>
    </source>
</evidence>
<dbReference type="Proteomes" id="UP001501729">
    <property type="component" value="Unassembled WGS sequence"/>
</dbReference>
<proteinExistence type="predicted"/>
<dbReference type="AlphaFoldDB" id="A0AAV3UCW4"/>
<protein>
    <submittedName>
        <fullName evidence="1">Uncharacterized protein</fullName>
    </submittedName>
</protein>
<dbReference type="GeneID" id="68615352"/>
<gene>
    <name evidence="1" type="ORF">GCM10025751_06610</name>
</gene>
<reference evidence="1 2" key="1">
    <citation type="journal article" date="2019" name="Int. J. Syst. Evol. Microbiol.">
        <title>The Global Catalogue of Microorganisms (GCM) 10K type strain sequencing project: providing services to taxonomists for standard genome sequencing and annotation.</title>
        <authorList>
            <consortium name="The Broad Institute Genomics Platform"/>
            <consortium name="The Broad Institute Genome Sequencing Center for Infectious Disease"/>
            <person name="Wu L."/>
            <person name="Ma J."/>
        </authorList>
    </citation>
    <scope>NUCLEOTIDE SEQUENCE [LARGE SCALE GENOMIC DNA]</scope>
    <source>
        <strain evidence="1 2">JCM 17504</strain>
    </source>
</reference>
<organism evidence="1 2">
    <name type="scientific">Haladaptatus pallidirubidus</name>
    <dbReference type="NCBI Taxonomy" id="1008152"/>
    <lineage>
        <taxon>Archaea</taxon>
        <taxon>Methanobacteriati</taxon>
        <taxon>Methanobacteriota</taxon>
        <taxon>Stenosarchaea group</taxon>
        <taxon>Halobacteria</taxon>
        <taxon>Halobacteriales</taxon>
        <taxon>Haladaptataceae</taxon>
        <taxon>Haladaptatus</taxon>
    </lineage>
</organism>
<keyword evidence="2" id="KW-1185">Reference proteome</keyword>
<dbReference type="EMBL" id="BAABKX010000001">
    <property type="protein sequence ID" value="GAA5042808.1"/>
    <property type="molecule type" value="Genomic_DNA"/>
</dbReference>
<evidence type="ECO:0000313" key="1">
    <source>
        <dbReference type="EMBL" id="GAA5042808.1"/>
    </source>
</evidence>
<sequence length="66" mass="7567">MLVRLLLTVFGVFEFLFPQNVVDFGMKHSIKDGSDVEVQPWVYTVARIEGLVITLWALRRGKKKSS</sequence>
<comment type="caution">
    <text evidence="1">The sequence shown here is derived from an EMBL/GenBank/DDBJ whole genome shotgun (WGS) entry which is preliminary data.</text>
</comment>